<keyword evidence="1" id="KW-0472">Membrane</keyword>
<dbReference type="InterPro" id="IPR045584">
    <property type="entry name" value="Pilin-like"/>
</dbReference>
<dbReference type="InterPro" id="IPR012902">
    <property type="entry name" value="N_methyl_site"/>
</dbReference>
<dbReference type="PROSITE" id="PS00409">
    <property type="entry name" value="PROKAR_NTER_METHYL"/>
    <property type="match status" value="1"/>
</dbReference>
<evidence type="ECO:0000313" key="3">
    <source>
        <dbReference type="Proteomes" id="UP000680116"/>
    </source>
</evidence>
<feature type="transmembrane region" description="Helical" evidence="1">
    <location>
        <begin position="12"/>
        <end position="38"/>
    </location>
</feature>
<dbReference type="RefSeq" id="WP_215219855.1">
    <property type="nucleotide sequence ID" value="NZ_OU015430.1"/>
</dbReference>
<dbReference type="InterPro" id="IPR031982">
    <property type="entry name" value="PilE-like"/>
</dbReference>
<keyword evidence="1" id="KW-0812">Transmembrane</keyword>
<dbReference type="NCBIfam" id="TIGR02532">
    <property type="entry name" value="IV_pilin_GFxxxE"/>
    <property type="match status" value="1"/>
</dbReference>
<evidence type="ECO:0008006" key="4">
    <source>
        <dbReference type="Google" id="ProtNLM"/>
    </source>
</evidence>
<proteinExistence type="predicted"/>
<gene>
    <name evidence="2" type="ORF">LYB30171_00901</name>
</gene>
<sequence>MIKSFRTPRRAVAGFTLIELMIVVAIIAILAGIAYASYDFAMIKSRRNAAAGCALEGAQFMERYYTTNLTYVGAALPASDCQNELQGHYAIALAASAARTYSITATPQNHQATKDTKCGTLSLDQTGTRGITGTAGSASECW</sequence>
<keyword evidence="1" id="KW-1133">Transmembrane helix</keyword>
<dbReference type="Proteomes" id="UP000680116">
    <property type="component" value="Chromosome"/>
</dbReference>
<organism evidence="2 3">
    <name type="scientific">Novilysobacter luteus</name>
    <dbReference type="NCBI Taxonomy" id="2822368"/>
    <lineage>
        <taxon>Bacteria</taxon>
        <taxon>Pseudomonadati</taxon>
        <taxon>Pseudomonadota</taxon>
        <taxon>Gammaproteobacteria</taxon>
        <taxon>Lysobacterales</taxon>
        <taxon>Lysobacteraceae</taxon>
        <taxon>Novilysobacter</taxon>
    </lineage>
</organism>
<reference evidence="2 3" key="1">
    <citation type="submission" date="2021-04" db="EMBL/GenBank/DDBJ databases">
        <authorList>
            <person name="Rodrigo-Torres L."/>
            <person name="Arahal R. D."/>
            <person name="Lucena T."/>
        </authorList>
    </citation>
    <scope>NUCLEOTIDE SEQUENCE [LARGE SCALE GENOMIC DNA]</scope>
    <source>
        <strain evidence="2 3">CECT 30171</strain>
    </source>
</reference>
<name>A0ABM7QCD9_9GAMM</name>
<keyword evidence="3" id="KW-1185">Reference proteome</keyword>
<dbReference type="EMBL" id="OU015430">
    <property type="protein sequence ID" value="CAG4971137.1"/>
    <property type="molecule type" value="Genomic_DNA"/>
</dbReference>
<protein>
    <recommendedName>
        <fullName evidence="4">Type IV pilin protein</fullName>
    </recommendedName>
</protein>
<accession>A0ABM7QCD9</accession>
<evidence type="ECO:0000313" key="2">
    <source>
        <dbReference type="EMBL" id="CAG4971137.1"/>
    </source>
</evidence>
<dbReference type="Pfam" id="PF16732">
    <property type="entry name" value="ComP_DUS"/>
    <property type="match status" value="1"/>
</dbReference>
<dbReference type="SUPFAM" id="SSF54523">
    <property type="entry name" value="Pili subunits"/>
    <property type="match status" value="1"/>
</dbReference>
<dbReference type="Gene3D" id="3.30.700.10">
    <property type="entry name" value="Glycoprotein, Type 4 Pilin"/>
    <property type="match status" value="1"/>
</dbReference>
<dbReference type="Pfam" id="PF07963">
    <property type="entry name" value="N_methyl"/>
    <property type="match status" value="1"/>
</dbReference>
<evidence type="ECO:0000256" key="1">
    <source>
        <dbReference type="SAM" id="Phobius"/>
    </source>
</evidence>